<dbReference type="InterPro" id="IPR014748">
    <property type="entry name" value="Enoyl-CoA_hydra_C"/>
</dbReference>
<dbReference type="EC" id="4.2.1.17" evidence="2"/>
<comment type="catalytic activity">
    <reaction evidence="5">
        <text>a (3S)-3-hydroxyacyl-CoA = a (2E)-enoyl-CoA + H2O</text>
        <dbReference type="Rhea" id="RHEA:16105"/>
        <dbReference type="ChEBI" id="CHEBI:15377"/>
        <dbReference type="ChEBI" id="CHEBI:57318"/>
        <dbReference type="ChEBI" id="CHEBI:58856"/>
        <dbReference type="EC" id="4.2.1.17"/>
    </reaction>
</comment>
<dbReference type="FunFam" id="1.10.12.10:FF:000001">
    <property type="entry name" value="Probable enoyl-CoA hydratase, mitochondrial"/>
    <property type="match status" value="1"/>
</dbReference>
<evidence type="ECO:0000256" key="4">
    <source>
        <dbReference type="ARBA" id="ARBA00023239"/>
    </source>
</evidence>
<dbReference type="Gene3D" id="1.10.12.10">
    <property type="entry name" value="Lyase 2-enoyl-coa Hydratase, Chain A, domain 2"/>
    <property type="match status" value="1"/>
</dbReference>
<evidence type="ECO:0000256" key="2">
    <source>
        <dbReference type="ARBA" id="ARBA00012076"/>
    </source>
</evidence>
<dbReference type="InterPro" id="IPR029045">
    <property type="entry name" value="ClpP/crotonase-like_dom_sf"/>
</dbReference>
<evidence type="ECO:0000313" key="8">
    <source>
        <dbReference type="EMBL" id="SDP30880.1"/>
    </source>
</evidence>
<evidence type="ECO:0000256" key="3">
    <source>
        <dbReference type="ARBA" id="ARBA00023098"/>
    </source>
</evidence>
<dbReference type="STRING" id="1090615.SAMN04515671_3667"/>
<dbReference type="PANTHER" id="PTHR11941:SF169">
    <property type="entry name" value="(7AS)-7A-METHYL-1,5-DIOXO-2,3,5,6,7,7A-HEXAHYDRO-1H-INDENE-CARBOXYL-COA HYDROLASE"/>
    <property type="match status" value="1"/>
</dbReference>
<accession>A0A1H0RN96</accession>
<name>A0A1H0RN96_9ACTN</name>
<sequence>MPETEFVRLEVDGAVGVIRLDRPPVNAINSQVHADLLAVAREAAGRTDIRAVVVYGGERAFAAGADIKEMAEQTPETIAGFGATLTAAVDAVARLPKPVIAAVTGYALGGGCELALAADFRVVADDARIGLPEITLGVYPGAGGTQRLPRLIGVSLAKELIFTGRSVTGSEAAEIGLANASVPAGEVFDTAMKMARRLAAGATLAIAAAKRAIDDGMDTDLAGGLEIESAGFAALFATADQKAGMRSFLQDGPGKATFTGA</sequence>
<reference evidence="8 9" key="1">
    <citation type="submission" date="2016-10" db="EMBL/GenBank/DDBJ databases">
        <authorList>
            <person name="de Groot N.N."/>
        </authorList>
    </citation>
    <scope>NUCLEOTIDE SEQUENCE [LARGE SCALE GENOMIC DNA]</scope>
    <source>
        <strain evidence="9">P4-7,KCTC 19426,CECT 7604</strain>
    </source>
</reference>
<keyword evidence="3" id="KW-0443">Lipid metabolism</keyword>
<gene>
    <name evidence="8" type="ORF">SAMN04515671_3667</name>
</gene>
<proteinExistence type="inferred from homology"/>
<protein>
    <recommendedName>
        <fullName evidence="2">enoyl-CoA hydratase</fullName>
        <ecNumber evidence="2">4.2.1.17</ecNumber>
    </recommendedName>
</protein>
<dbReference type="PROSITE" id="PS00166">
    <property type="entry name" value="ENOYL_COA_HYDRATASE"/>
    <property type="match status" value="1"/>
</dbReference>
<dbReference type="SUPFAM" id="SSF52096">
    <property type="entry name" value="ClpP/crotonase"/>
    <property type="match status" value="1"/>
</dbReference>
<dbReference type="GO" id="GO:0006635">
    <property type="term" value="P:fatty acid beta-oxidation"/>
    <property type="evidence" value="ECO:0007669"/>
    <property type="project" value="TreeGrafter"/>
</dbReference>
<dbReference type="PANTHER" id="PTHR11941">
    <property type="entry name" value="ENOYL-COA HYDRATASE-RELATED"/>
    <property type="match status" value="1"/>
</dbReference>
<dbReference type="Pfam" id="PF00378">
    <property type="entry name" value="ECH_1"/>
    <property type="match status" value="1"/>
</dbReference>
<evidence type="ECO:0000313" key="9">
    <source>
        <dbReference type="Proteomes" id="UP000198741"/>
    </source>
</evidence>
<keyword evidence="9" id="KW-1185">Reference proteome</keyword>
<dbReference type="InterPro" id="IPR001753">
    <property type="entry name" value="Enoyl-CoA_hydra/iso"/>
</dbReference>
<dbReference type="FunFam" id="3.90.226.10:FF:000009">
    <property type="entry name" value="Carnitinyl-CoA dehydratase"/>
    <property type="match status" value="1"/>
</dbReference>
<comment type="similarity">
    <text evidence="1 7">Belongs to the enoyl-CoA hydratase/isomerase family.</text>
</comment>
<dbReference type="AlphaFoldDB" id="A0A1H0RN96"/>
<dbReference type="InterPro" id="IPR018376">
    <property type="entry name" value="Enoyl-CoA_hyd/isom_CS"/>
</dbReference>
<evidence type="ECO:0000256" key="5">
    <source>
        <dbReference type="ARBA" id="ARBA00023709"/>
    </source>
</evidence>
<dbReference type="RefSeq" id="WP_090478598.1">
    <property type="nucleotide sequence ID" value="NZ_LT629710.1"/>
</dbReference>
<organism evidence="8 9">
    <name type="scientific">Nakamurella panacisegetis</name>
    <dbReference type="NCBI Taxonomy" id="1090615"/>
    <lineage>
        <taxon>Bacteria</taxon>
        <taxon>Bacillati</taxon>
        <taxon>Actinomycetota</taxon>
        <taxon>Actinomycetes</taxon>
        <taxon>Nakamurellales</taxon>
        <taxon>Nakamurellaceae</taxon>
        <taxon>Nakamurella</taxon>
    </lineage>
</organism>
<evidence type="ECO:0000256" key="6">
    <source>
        <dbReference type="ARBA" id="ARBA00023717"/>
    </source>
</evidence>
<evidence type="ECO:0000256" key="1">
    <source>
        <dbReference type="ARBA" id="ARBA00005254"/>
    </source>
</evidence>
<dbReference type="OrthoDB" id="8452484at2"/>
<dbReference type="GO" id="GO:0004300">
    <property type="term" value="F:enoyl-CoA hydratase activity"/>
    <property type="evidence" value="ECO:0007669"/>
    <property type="project" value="UniProtKB-EC"/>
</dbReference>
<evidence type="ECO:0000256" key="7">
    <source>
        <dbReference type="RuleBase" id="RU003707"/>
    </source>
</evidence>
<dbReference type="Gene3D" id="3.90.226.10">
    <property type="entry name" value="2-enoyl-CoA Hydratase, Chain A, domain 1"/>
    <property type="match status" value="1"/>
</dbReference>
<keyword evidence="4" id="KW-0456">Lyase</keyword>
<dbReference type="EMBL" id="LT629710">
    <property type="protein sequence ID" value="SDP30880.1"/>
    <property type="molecule type" value="Genomic_DNA"/>
</dbReference>
<dbReference type="Proteomes" id="UP000198741">
    <property type="component" value="Chromosome I"/>
</dbReference>
<comment type="catalytic activity">
    <reaction evidence="6">
        <text>a 4-saturated-(3S)-3-hydroxyacyl-CoA = a (3E)-enoyl-CoA + H2O</text>
        <dbReference type="Rhea" id="RHEA:20724"/>
        <dbReference type="ChEBI" id="CHEBI:15377"/>
        <dbReference type="ChEBI" id="CHEBI:58521"/>
        <dbReference type="ChEBI" id="CHEBI:137480"/>
        <dbReference type="EC" id="4.2.1.17"/>
    </reaction>
</comment>
<dbReference type="CDD" id="cd06558">
    <property type="entry name" value="crotonase-like"/>
    <property type="match status" value="1"/>
</dbReference>